<evidence type="ECO:0000313" key="4">
    <source>
        <dbReference type="EMBL" id="AKU90718.1"/>
    </source>
</evidence>
<proteinExistence type="inferred from homology"/>
<evidence type="ECO:0000313" key="5">
    <source>
        <dbReference type="Proteomes" id="UP000055590"/>
    </source>
</evidence>
<dbReference type="PANTHER" id="PTHR43248:SF25">
    <property type="entry name" value="AB HYDROLASE-1 DOMAIN-CONTAINING PROTEIN-RELATED"/>
    <property type="match status" value="1"/>
</dbReference>
<evidence type="ECO:0000256" key="2">
    <source>
        <dbReference type="ARBA" id="ARBA00022801"/>
    </source>
</evidence>
<keyword evidence="4" id="KW-0645">Protease</keyword>
<dbReference type="KEGG" id="vin:AKJ08_1105"/>
<dbReference type="PANTHER" id="PTHR43248">
    <property type="entry name" value="2-SUCCINYL-6-HYDROXY-2,4-CYCLOHEXADIENE-1-CARBOXYLATE SYNTHASE"/>
    <property type="match status" value="1"/>
</dbReference>
<keyword evidence="5" id="KW-1185">Reference proteome</keyword>
<keyword evidence="2" id="KW-0378">Hydrolase</keyword>
<dbReference type="Pfam" id="PF00561">
    <property type="entry name" value="Abhydrolase_1"/>
    <property type="match status" value="1"/>
</dbReference>
<dbReference type="EMBL" id="CP012332">
    <property type="protein sequence ID" value="AKU90718.1"/>
    <property type="molecule type" value="Genomic_DNA"/>
</dbReference>
<organism evidence="4 5">
    <name type="scientific">Vulgatibacter incomptus</name>
    <dbReference type="NCBI Taxonomy" id="1391653"/>
    <lineage>
        <taxon>Bacteria</taxon>
        <taxon>Pseudomonadati</taxon>
        <taxon>Myxococcota</taxon>
        <taxon>Myxococcia</taxon>
        <taxon>Myxococcales</taxon>
        <taxon>Cystobacterineae</taxon>
        <taxon>Vulgatibacteraceae</taxon>
        <taxon>Vulgatibacter</taxon>
    </lineage>
</organism>
<reference evidence="4 5" key="1">
    <citation type="submission" date="2015-08" db="EMBL/GenBank/DDBJ databases">
        <authorList>
            <person name="Babu N.S."/>
            <person name="Beckwith C.J."/>
            <person name="Beseler K.G."/>
            <person name="Brison A."/>
            <person name="Carone J.V."/>
            <person name="Caskin T.P."/>
            <person name="Diamond M."/>
            <person name="Durham M.E."/>
            <person name="Foxe J.M."/>
            <person name="Go M."/>
            <person name="Henderson B.A."/>
            <person name="Jones I.B."/>
            <person name="McGettigan J.A."/>
            <person name="Micheletti S.J."/>
            <person name="Nasrallah M.E."/>
            <person name="Ortiz D."/>
            <person name="Piller C.R."/>
            <person name="Privatt S.R."/>
            <person name="Schneider S.L."/>
            <person name="Sharp S."/>
            <person name="Smith T.C."/>
            <person name="Stanton J.D."/>
            <person name="Ullery H.E."/>
            <person name="Wilson R.J."/>
            <person name="Serrano M.G."/>
            <person name="Buck G."/>
            <person name="Lee V."/>
            <person name="Wang Y."/>
            <person name="Carvalho R."/>
            <person name="Voegtly L."/>
            <person name="Shi R."/>
            <person name="Duckworth R."/>
            <person name="Johnson A."/>
            <person name="Loviza R."/>
            <person name="Walstead R."/>
            <person name="Shah Z."/>
            <person name="Kiflezghi M."/>
            <person name="Wade K."/>
            <person name="Ball S.L."/>
            <person name="Bradley K.W."/>
            <person name="Asai D.J."/>
            <person name="Bowman C.A."/>
            <person name="Russell D.A."/>
            <person name="Pope W.H."/>
            <person name="Jacobs-Sera D."/>
            <person name="Hendrix R.W."/>
            <person name="Hatfull G.F."/>
        </authorList>
    </citation>
    <scope>NUCLEOTIDE SEQUENCE [LARGE SCALE GENOMIC DNA]</scope>
    <source>
        <strain evidence="4 5">DSM 27710</strain>
    </source>
</reference>
<dbReference type="InterPro" id="IPR000073">
    <property type="entry name" value="AB_hydrolase_1"/>
</dbReference>
<evidence type="ECO:0000256" key="1">
    <source>
        <dbReference type="ARBA" id="ARBA00010088"/>
    </source>
</evidence>
<dbReference type="AlphaFoldDB" id="A0A0K1PB17"/>
<sequence>MKCAEIDVPLDWSERDGERISFFVRKIPAAGPNQNGQLWFFVGGPGYSASDAVEWGGYLAVFGYDVYLPDYRGVGSSTPLACEGEAEGTTSVACYAELLRRWGDGLRQFSTTSTAMDIGKTIEAIREPGEKVFVLGGSYGSFLANRYMSLFPDQADAVSLEGICPATGCAVHQALNANRAAHVALDACGGDAKCSEKLSSNPWSRLEGLRERLREGHCPEYAGEAAWSSFSKILVATLADRSRLPVGLAAIYRLDRCDPEDVTALRRLEALYASRSFGPASVSESEYLFLHIVLSEFWEEGLTPAALRAESEALLLRLDSADDITTARELWTWPLYETPAELRSWAPVTTPVALFNGAIDRLTPTWDLGGIEEAFPHPGQSFVEIPLAGHGALFEGTDTKGRMPCGLSLVLDFFEDPLAPLDLRCVEKLRTFDFRGSRSLARQTMGTDDLWENP</sequence>
<dbReference type="STRING" id="1391653.AKJ08_1105"/>
<dbReference type="Gene3D" id="3.40.50.1820">
    <property type="entry name" value="alpha/beta hydrolase"/>
    <property type="match status" value="1"/>
</dbReference>
<dbReference type="GO" id="GO:0008233">
    <property type="term" value="F:peptidase activity"/>
    <property type="evidence" value="ECO:0007669"/>
    <property type="project" value="UniProtKB-KW"/>
</dbReference>
<dbReference type="InterPro" id="IPR051601">
    <property type="entry name" value="Serine_prot/Carboxylest_S33"/>
</dbReference>
<protein>
    <submittedName>
        <fullName evidence="4">Putative exported protease</fullName>
    </submittedName>
</protein>
<name>A0A0K1PB17_9BACT</name>
<dbReference type="GO" id="GO:0006508">
    <property type="term" value="P:proteolysis"/>
    <property type="evidence" value="ECO:0007669"/>
    <property type="project" value="UniProtKB-KW"/>
</dbReference>
<dbReference type="SUPFAM" id="SSF53474">
    <property type="entry name" value="alpha/beta-Hydrolases"/>
    <property type="match status" value="1"/>
</dbReference>
<evidence type="ECO:0000259" key="3">
    <source>
        <dbReference type="Pfam" id="PF00561"/>
    </source>
</evidence>
<dbReference type="Proteomes" id="UP000055590">
    <property type="component" value="Chromosome"/>
</dbReference>
<dbReference type="InterPro" id="IPR029058">
    <property type="entry name" value="AB_hydrolase_fold"/>
</dbReference>
<accession>A0A0K1PB17</accession>
<gene>
    <name evidence="4" type="ORF">AKJ08_1105</name>
</gene>
<feature type="domain" description="AB hydrolase-1" evidence="3">
    <location>
        <begin position="43"/>
        <end position="163"/>
    </location>
</feature>
<comment type="similarity">
    <text evidence="1">Belongs to the peptidase S33 family.</text>
</comment>